<accession>A0A1E3A386</accession>
<dbReference type="RefSeq" id="WP_069153739.1">
    <property type="nucleotide sequence ID" value="NZ_MCGH01000003.1"/>
</dbReference>
<dbReference type="AlphaFoldDB" id="A0A1E3A386"/>
<comment type="caution">
    <text evidence="3">The sequence shown here is derived from an EMBL/GenBank/DDBJ whole genome shotgun (WGS) entry which is preliminary data.</text>
</comment>
<sequence>MDWLKELLEKATITDGKLDVVALMELVKVEFPKHAVPKKDYNDKVTELKTANDTIADLKKENGNNTDLQKKIEEYETEVGNLKTAAENIKKEYALKEKLTAAGVLDADYIIYKHGGLDKFTFDKEGAPVGVDDVIKPLKESSPHLFKATEQPTAGGKKSGYTPKAGQTDEGSLAKSVAESLNKAGAATDNPYAKAWG</sequence>
<dbReference type="Proteomes" id="UP000094067">
    <property type="component" value="Unassembled WGS sequence"/>
</dbReference>
<evidence type="ECO:0000313" key="4">
    <source>
        <dbReference type="Proteomes" id="UP000094067"/>
    </source>
</evidence>
<dbReference type="Pfam" id="PF06810">
    <property type="entry name" value="Phage_scaffold"/>
    <property type="match status" value="1"/>
</dbReference>
<evidence type="ECO:0000256" key="2">
    <source>
        <dbReference type="SAM" id="MobiDB-lite"/>
    </source>
</evidence>
<gene>
    <name evidence="3" type="ORF">BEI61_04004</name>
</gene>
<name>A0A1E3A386_9FIRM</name>
<evidence type="ECO:0000313" key="3">
    <source>
        <dbReference type="EMBL" id="ODM03210.1"/>
    </source>
</evidence>
<evidence type="ECO:0000256" key="1">
    <source>
        <dbReference type="SAM" id="Coils"/>
    </source>
</evidence>
<organism evidence="3 4">
    <name type="scientific">Eisenbergiella tayi</name>
    <dbReference type="NCBI Taxonomy" id="1432052"/>
    <lineage>
        <taxon>Bacteria</taxon>
        <taxon>Bacillati</taxon>
        <taxon>Bacillota</taxon>
        <taxon>Clostridia</taxon>
        <taxon>Lachnospirales</taxon>
        <taxon>Lachnospiraceae</taxon>
        <taxon>Eisenbergiella</taxon>
    </lineage>
</organism>
<dbReference type="EMBL" id="MCGH01000003">
    <property type="protein sequence ID" value="ODM03210.1"/>
    <property type="molecule type" value="Genomic_DNA"/>
</dbReference>
<proteinExistence type="predicted"/>
<dbReference type="InterPro" id="IPR009636">
    <property type="entry name" value="SCAF"/>
</dbReference>
<keyword evidence="1" id="KW-0175">Coiled coil</keyword>
<protein>
    <submittedName>
        <fullName evidence="3">Phage minor structural protein GP20</fullName>
    </submittedName>
</protein>
<feature type="coiled-coil region" evidence="1">
    <location>
        <begin position="41"/>
        <end position="92"/>
    </location>
</feature>
<reference evidence="3 4" key="1">
    <citation type="submission" date="2016-07" db="EMBL/GenBank/DDBJ databases">
        <title>Characterization of isolates of Eisenbergiella tayi derived from blood cultures, using whole genome sequencing.</title>
        <authorList>
            <person name="Burdz T."/>
            <person name="Wiebe D."/>
            <person name="Huynh C."/>
            <person name="Bernard K."/>
        </authorList>
    </citation>
    <scope>NUCLEOTIDE SEQUENCE [LARGE SCALE GENOMIC DNA]</scope>
    <source>
        <strain evidence="3 4">NML 110608</strain>
    </source>
</reference>
<feature type="region of interest" description="Disordered" evidence="2">
    <location>
        <begin position="142"/>
        <end position="179"/>
    </location>
</feature>